<dbReference type="InterPro" id="IPR038444">
    <property type="entry name" value="DUF465_sf"/>
</dbReference>
<dbReference type="EMBL" id="JAXCLW010000002">
    <property type="protein sequence ID" value="MDY0883481.1"/>
    <property type="molecule type" value="Genomic_DNA"/>
</dbReference>
<evidence type="ECO:0000313" key="2">
    <source>
        <dbReference type="Proteomes" id="UP001279642"/>
    </source>
</evidence>
<name>A0ABU5EBF1_9PROT</name>
<gene>
    <name evidence="1" type="ORF">SMD27_11550</name>
</gene>
<evidence type="ECO:0000313" key="1">
    <source>
        <dbReference type="EMBL" id="MDY0883481.1"/>
    </source>
</evidence>
<keyword evidence="2" id="KW-1185">Reference proteome</keyword>
<dbReference type="RefSeq" id="WP_320508515.1">
    <property type="nucleotide sequence ID" value="NZ_JAXCLW010000002.1"/>
</dbReference>
<dbReference type="InterPro" id="IPR007420">
    <property type="entry name" value="DUF465"/>
</dbReference>
<dbReference type="Pfam" id="PF04325">
    <property type="entry name" value="DUF465"/>
    <property type="match status" value="1"/>
</dbReference>
<proteinExistence type="predicted"/>
<organism evidence="1 2">
    <name type="scientific">Dongia soli</name>
    <dbReference type="NCBI Taxonomy" id="600628"/>
    <lineage>
        <taxon>Bacteria</taxon>
        <taxon>Pseudomonadati</taxon>
        <taxon>Pseudomonadota</taxon>
        <taxon>Alphaproteobacteria</taxon>
        <taxon>Rhodospirillales</taxon>
        <taxon>Dongiaceae</taxon>
        <taxon>Dongia</taxon>
    </lineage>
</organism>
<comment type="caution">
    <text evidence="1">The sequence shown here is derived from an EMBL/GenBank/DDBJ whole genome shotgun (WGS) entry which is preliminary data.</text>
</comment>
<dbReference type="Gene3D" id="6.10.280.50">
    <property type="match status" value="1"/>
</dbReference>
<sequence>MALASHLESLKAKHSELEIRIADEERRPHPDETFLSDLKKQKLRLKDAMAAMPVYRT</sequence>
<accession>A0ABU5EBF1</accession>
<dbReference type="Proteomes" id="UP001279642">
    <property type="component" value="Unassembled WGS sequence"/>
</dbReference>
<reference evidence="1 2" key="1">
    <citation type="journal article" date="2016" name="Antonie Van Leeuwenhoek">
        <title>Dongia soli sp. nov., isolated from soil from Dokdo, Korea.</title>
        <authorList>
            <person name="Kim D.U."/>
            <person name="Lee H."/>
            <person name="Kim H."/>
            <person name="Kim S.G."/>
            <person name="Ka J.O."/>
        </authorList>
    </citation>
    <scope>NUCLEOTIDE SEQUENCE [LARGE SCALE GENOMIC DNA]</scope>
    <source>
        <strain evidence="1 2">D78</strain>
    </source>
</reference>
<protein>
    <submittedName>
        <fullName evidence="1">YdcH family protein</fullName>
    </submittedName>
</protein>